<organism evidence="10 11">
    <name type="scientific">Pichia californica</name>
    <dbReference type="NCBI Taxonomy" id="460514"/>
    <lineage>
        <taxon>Eukaryota</taxon>
        <taxon>Fungi</taxon>
        <taxon>Dikarya</taxon>
        <taxon>Ascomycota</taxon>
        <taxon>Saccharomycotina</taxon>
        <taxon>Pichiomycetes</taxon>
        <taxon>Pichiales</taxon>
        <taxon>Pichiaceae</taxon>
        <taxon>Pichia</taxon>
    </lineage>
</organism>
<dbReference type="InterPro" id="IPR037818">
    <property type="entry name" value="TAF8"/>
</dbReference>
<sequence>MPNTPEQDNTNTVAVAAIAAPERASIKINDIPTELLERILGKYVRQVNNNFKKTQGEIEVNDLVPPRQITQEEVNLIRAKRRSIAQVNASYARETDYQNRLEYVNEHLPLYGFEPQEIITKQTRTDEPIANVLKISVAEIMKLSIQNNHNCKDNDIHITNDSLKMMTDFAAQFFHLFTKRLHRLKEIQRRILPNRDDLNLLVNEGYVDIKGLNEMYYTTKDFIKKTKMKNNDILNQIDQKSKIAILSFTDHDNGMFNKVNDVINDVVEEQPWWIDQIVHRKKRKVYIPEWMPPLPPDHTFKSTPKYSQRTTNPVILREKLVKEGRFGEKALDHIIIREDNSLCSPISGDESISSESGNDEGENEQPKELELISRLGTKSNGEDKTKIVESTDSIKLSSQAITEPAVDKEDINVEKKTDLVKLARNRIAFLDKRRKEEEERLTSRLQSDESKFGKNFGFYTNIKKLPEDIKEELQEYRDTKLKKLVNDLAQQEKKYIQWSIEQEELRKKIDEEKSKYAEANVIHIGDLGNGNPDDHNLAFYNDDDDDEVEFDIEFSDMEEVENINEDNTNKILEGTEAEINNNDTVNIDNSIADESSSKLPDITFEDFDKNHVRSPNVDNTNAEDDKVLSVRFNDQISTSVISNNDDDDFFENSNFENDLNDQIEEEIEEEIEKDNKESISENKSLLNNIRDKNVTADEVEDNFEMEDFNEEDFEDVANADVDDEEKEGNHSISKL</sequence>
<dbReference type="CDD" id="cd00076">
    <property type="entry name" value="HFD_SF"/>
    <property type="match status" value="1"/>
</dbReference>
<feature type="region of interest" description="Disordered" evidence="8">
    <location>
        <begin position="346"/>
        <end position="367"/>
    </location>
</feature>
<proteinExistence type="inferred from homology"/>
<name>A0A9P6WPK9_9ASCO</name>
<dbReference type="EMBL" id="PUHW01000015">
    <property type="protein sequence ID" value="KAG0690854.1"/>
    <property type="molecule type" value="Genomic_DNA"/>
</dbReference>
<keyword evidence="4" id="KW-0805">Transcription regulation</keyword>
<dbReference type="InterPro" id="IPR019473">
    <property type="entry name" value="TFIID_su8_C"/>
</dbReference>
<evidence type="ECO:0000256" key="5">
    <source>
        <dbReference type="ARBA" id="ARBA00023163"/>
    </source>
</evidence>
<feature type="compositionally biased region" description="Acidic residues" evidence="8">
    <location>
        <begin position="697"/>
        <end position="726"/>
    </location>
</feature>
<evidence type="ECO:0000313" key="10">
    <source>
        <dbReference type="EMBL" id="KAG0690854.1"/>
    </source>
</evidence>
<feature type="domain" description="Transcription factor TFIID subunit 8 C-terminal" evidence="9">
    <location>
        <begin position="286"/>
        <end position="332"/>
    </location>
</feature>
<comment type="similarity">
    <text evidence="2">Belongs to the TAF8 family.</text>
</comment>
<keyword evidence="5" id="KW-0804">Transcription</keyword>
<evidence type="ECO:0000256" key="7">
    <source>
        <dbReference type="SAM" id="Coils"/>
    </source>
</evidence>
<evidence type="ECO:0000256" key="6">
    <source>
        <dbReference type="ARBA" id="ARBA00023242"/>
    </source>
</evidence>
<dbReference type="Proteomes" id="UP000697127">
    <property type="component" value="Unassembled WGS sequence"/>
</dbReference>
<evidence type="ECO:0000313" key="11">
    <source>
        <dbReference type="Proteomes" id="UP000697127"/>
    </source>
</evidence>
<evidence type="ECO:0000256" key="8">
    <source>
        <dbReference type="SAM" id="MobiDB-lite"/>
    </source>
</evidence>
<dbReference type="GO" id="GO:0005669">
    <property type="term" value="C:transcription factor TFIID complex"/>
    <property type="evidence" value="ECO:0007669"/>
    <property type="project" value="InterPro"/>
</dbReference>
<protein>
    <recommendedName>
        <fullName evidence="3">Transcription initiation factor TFIID subunit 8</fullName>
    </recommendedName>
</protein>
<gene>
    <name evidence="10" type="ORF">C6P40_000936</name>
</gene>
<keyword evidence="6" id="KW-0539">Nucleus</keyword>
<dbReference type="GO" id="GO:0006367">
    <property type="term" value="P:transcription initiation at RNA polymerase II promoter"/>
    <property type="evidence" value="ECO:0007669"/>
    <property type="project" value="TreeGrafter"/>
</dbReference>
<evidence type="ECO:0000256" key="2">
    <source>
        <dbReference type="ARBA" id="ARBA00008767"/>
    </source>
</evidence>
<feature type="region of interest" description="Disordered" evidence="8">
    <location>
        <begin position="688"/>
        <end position="735"/>
    </location>
</feature>
<dbReference type="PANTHER" id="PTHR46469">
    <property type="entry name" value="TRANSCRIPTION INITIATION FACTOR TFIID SUBUNIT 8"/>
    <property type="match status" value="1"/>
</dbReference>
<keyword evidence="7" id="KW-0175">Coiled coil</keyword>
<comment type="caution">
    <text evidence="10">The sequence shown here is derived from an EMBL/GenBank/DDBJ whole genome shotgun (WGS) entry which is preliminary data.</text>
</comment>
<evidence type="ECO:0000256" key="4">
    <source>
        <dbReference type="ARBA" id="ARBA00023015"/>
    </source>
</evidence>
<comment type="subcellular location">
    <subcellularLocation>
        <location evidence="1">Nucleus</location>
    </subcellularLocation>
</comment>
<reference evidence="10" key="1">
    <citation type="submission" date="2020-11" db="EMBL/GenBank/DDBJ databases">
        <title>Kefir isolates.</title>
        <authorList>
            <person name="Marcisauskas S."/>
            <person name="Kim Y."/>
            <person name="Blasche S."/>
        </authorList>
    </citation>
    <scope>NUCLEOTIDE SEQUENCE</scope>
    <source>
        <strain evidence="10">Olga-1</strain>
    </source>
</reference>
<evidence type="ECO:0000256" key="1">
    <source>
        <dbReference type="ARBA" id="ARBA00004123"/>
    </source>
</evidence>
<evidence type="ECO:0000259" key="9">
    <source>
        <dbReference type="Pfam" id="PF10406"/>
    </source>
</evidence>
<dbReference type="CDD" id="cd08049">
    <property type="entry name" value="TAF8"/>
    <property type="match status" value="1"/>
</dbReference>
<feature type="compositionally biased region" description="Low complexity" evidence="8">
    <location>
        <begin position="346"/>
        <end position="356"/>
    </location>
</feature>
<keyword evidence="11" id="KW-1185">Reference proteome</keyword>
<feature type="coiled-coil region" evidence="7">
    <location>
        <begin position="481"/>
        <end position="522"/>
    </location>
</feature>
<dbReference type="AlphaFoldDB" id="A0A9P6WPK9"/>
<dbReference type="PANTHER" id="PTHR46469:SF1">
    <property type="entry name" value="TRANSCRIPTION INITIATION FACTOR TFIID SUBUNIT 8"/>
    <property type="match status" value="1"/>
</dbReference>
<dbReference type="Pfam" id="PF10406">
    <property type="entry name" value="TAF8_C"/>
    <property type="match status" value="1"/>
</dbReference>
<dbReference type="OrthoDB" id="2193813at2759"/>
<evidence type="ECO:0000256" key="3">
    <source>
        <dbReference type="ARBA" id="ARBA00017307"/>
    </source>
</evidence>
<accession>A0A9P6WPK9</accession>